<keyword evidence="1" id="KW-1003">Cell membrane</keyword>
<evidence type="ECO:0000256" key="5">
    <source>
        <dbReference type="ARBA" id="ARBA00023288"/>
    </source>
</evidence>
<keyword evidence="2" id="KW-0732">Signal</keyword>
<accession>D6TBS3</accession>
<gene>
    <name evidence="6" type="ORF">Krac_11437</name>
</gene>
<organism evidence="6 7">
    <name type="scientific">Ktedonobacter racemifer DSM 44963</name>
    <dbReference type="NCBI Taxonomy" id="485913"/>
    <lineage>
        <taxon>Bacteria</taxon>
        <taxon>Bacillati</taxon>
        <taxon>Chloroflexota</taxon>
        <taxon>Ktedonobacteria</taxon>
        <taxon>Ktedonobacterales</taxon>
        <taxon>Ktedonobacteraceae</taxon>
        <taxon>Ktedonobacter</taxon>
    </lineage>
</organism>
<dbReference type="InParanoid" id="D6TBS3"/>
<dbReference type="SUPFAM" id="SSF53850">
    <property type="entry name" value="Periplasmic binding protein-like II"/>
    <property type="match status" value="1"/>
</dbReference>
<evidence type="ECO:0000256" key="1">
    <source>
        <dbReference type="ARBA" id="ARBA00022475"/>
    </source>
</evidence>
<dbReference type="PANTHER" id="PTHR43649:SF33">
    <property type="entry name" value="POLYGALACTURONAN_RHAMNOGALACTURONAN-BINDING PROTEIN YTCQ"/>
    <property type="match status" value="1"/>
</dbReference>
<dbReference type="AlphaFoldDB" id="D6TBS3"/>
<protein>
    <submittedName>
        <fullName evidence="6">Extracellular solute-binding protein family 1</fullName>
    </submittedName>
</protein>
<proteinExistence type="predicted"/>
<dbReference type="RefSeq" id="WP_007906756.1">
    <property type="nucleotide sequence ID" value="NZ_ADVG01000001.1"/>
</dbReference>
<dbReference type="OrthoDB" id="9795467at2"/>
<dbReference type="CDD" id="cd13585">
    <property type="entry name" value="PBP2_TMBP_like"/>
    <property type="match status" value="1"/>
</dbReference>
<dbReference type="Proteomes" id="UP000004508">
    <property type="component" value="Unassembled WGS sequence"/>
</dbReference>
<dbReference type="PANTHER" id="PTHR43649">
    <property type="entry name" value="ARABINOSE-BINDING PROTEIN-RELATED"/>
    <property type="match status" value="1"/>
</dbReference>
<evidence type="ECO:0000313" key="6">
    <source>
        <dbReference type="EMBL" id="EFH89855.1"/>
    </source>
</evidence>
<name>D6TBS3_KTERA</name>
<keyword evidence="4" id="KW-0564">Palmitate</keyword>
<evidence type="ECO:0000313" key="7">
    <source>
        <dbReference type="Proteomes" id="UP000004508"/>
    </source>
</evidence>
<dbReference type="InterPro" id="IPR050490">
    <property type="entry name" value="Bact_solute-bd_prot1"/>
</dbReference>
<sequence>MRFSPSFPRLRRFSSGFAFVAVALILLLPLAACGGSSPGSSSTSTGPVTLTYWSWIPNIDKQVALFNKTHPDIHVNVANVGAGPDEYNKLYTAIKANNTPDLAQVEYQLLPTFETTGGLLDLAPYDAASVKNQYASWAWNQVTLGSSIYAIPQDSGPMAMFYRADIFKKYNLPVPTTWAQYADDAAKLHAADPNEYITDFPPKNPGQFAGLAWQAGAHWFGVNGQSWKVSVNDAPTLQVASYWQALISAKSVKTEADFANGWYHDLQTGSVATWLTGAWGAGIIEQNAPQSSGNWQVAPLPQWQAGGTANGDWGGSATVVFKDSKHPQQAAEFAKWISGNEQSAELEFTGGGAYPASLTSLSSSTINGPVPFFKNQVINGVFKQGATQVNQNFVWGPTMDQVYSDLGDNFANAVNGHGTLSSALNAVQQRTITFMKSQGFTVSP</sequence>
<dbReference type="eggNOG" id="COG1653">
    <property type="taxonomic scope" value="Bacteria"/>
</dbReference>
<dbReference type="InterPro" id="IPR006059">
    <property type="entry name" value="SBP"/>
</dbReference>
<dbReference type="Gene3D" id="3.40.190.10">
    <property type="entry name" value="Periplasmic binding protein-like II"/>
    <property type="match status" value="3"/>
</dbReference>
<evidence type="ECO:0000256" key="2">
    <source>
        <dbReference type="ARBA" id="ARBA00022729"/>
    </source>
</evidence>
<dbReference type="STRING" id="485913.Krac_11437"/>
<reference evidence="6 7" key="1">
    <citation type="journal article" date="2011" name="Stand. Genomic Sci.">
        <title>Non-contiguous finished genome sequence and contextual data of the filamentous soil bacterium Ktedonobacter racemifer type strain (SOSP1-21).</title>
        <authorList>
            <person name="Chang Y.J."/>
            <person name="Land M."/>
            <person name="Hauser L."/>
            <person name="Chertkov O."/>
            <person name="Del Rio T.G."/>
            <person name="Nolan M."/>
            <person name="Copeland A."/>
            <person name="Tice H."/>
            <person name="Cheng J.F."/>
            <person name="Lucas S."/>
            <person name="Han C."/>
            <person name="Goodwin L."/>
            <person name="Pitluck S."/>
            <person name="Ivanova N."/>
            <person name="Ovchinikova G."/>
            <person name="Pati A."/>
            <person name="Chen A."/>
            <person name="Palaniappan K."/>
            <person name="Mavromatis K."/>
            <person name="Liolios K."/>
            <person name="Brettin T."/>
            <person name="Fiebig A."/>
            <person name="Rohde M."/>
            <person name="Abt B."/>
            <person name="Goker M."/>
            <person name="Detter J.C."/>
            <person name="Woyke T."/>
            <person name="Bristow J."/>
            <person name="Eisen J.A."/>
            <person name="Markowitz V."/>
            <person name="Hugenholtz P."/>
            <person name="Kyrpides N.C."/>
            <person name="Klenk H.P."/>
            <person name="Lapidus A."/>
        </authorList>
    </citation>
    <scope>NUCLEOTIDE SEQUENCE [LARGE SCALE GENOMIC DNA]</scope>
    <source>
        <strain evidence="7">DSM 44963</strain>
    </source>
</reference>
<keyword evidence="7" id="KW-1185">Reference proteome</keyword>
<comment type="caution">
    <text evidence="6">The sequence shown here is derived from an EMBL/GenBank/DDBJ whole genome shotgun (WGS) entry which is preliminary data.</text>
</comment>
<keyword evidence="5" id="KW-0449">Lipoprotein</keyword>
<dbReference type="EMBL" id="ADVG01000001">
    <property type="protein sequence ID" value="EFH89855.1"/>
    <property type="molecule type" value="Genomic_DNA"/>
</dbReference>
<dbReference type="Pfam" id="PF01547">
    <property type="entry name" value="SBP_bac_1"/>
    <property type="match status" value="1"/>
</dbReference>
<evidence type="ECO:0000256" key="3">
    <source>
        <dbReference type="ARBA" id="ARBA00023136"/>
    </source>
</evidence>
<evidence type="ECO:0000256" key="4">
    <source>
        <dbReference type="ARBA" id="ARBA00023139"/>
    </source>
</evidence>
<keyword evidence="3" id="KW-0472">Membrane</keyword>